<reference evidence="2 3" key="1">
    <citation type="submission" date="2017-03" db="EMBL/GenBank/DDBJ databases">
        <title>Genomic and clinical evidence uncovers the enterohepatic species Helicobacter valdiviensis as a potential human intestinal pathogen.</title>
        <authorList>
            <person name="Fresia P."/>
            <person name="Jara R."/>
            <person name="Sierra R."/>
            <person name="Ferres I."/>
            <person name="Greif G."/>
            <person name="Iraola G."/>
            <person name="Collado L."/>
        </authorList>
    </citation>
    <scope>NUCLEOTIDE SEQUENCE [LARGE SCALE GENOMIC DNA]</scope>
    <source>
        <strain evidence="2 3">WBE14</strain>
    </source>
</reference>
<gene>
    <name evidence="2" type="ORF">B6S12_00720</name>
</gene>
<evidence type="ECO:0000256" key="1">
    <source>
        <dbReference type="SAM" id="MobiDB-lite"/>
    </source>
</evidence>
<dbReference type="Proteomes" id="UP000249746">
    <property type="component" value="Unassembled WGS sequence"/>
</dbReference>
<name>A0A2W6N0A5_9HELI</name>
<dbReference type="EMBL" id="NBIU01000001">
    <property type="protein sequence ID" value="PZT49148.1"/>
    <property type="molecule type" value="Genomic_DNA"/>
</dbReference>
<organism evidence="2 3">
    <name type="scientific">Helicobacter valdiviensis</name>
    <dbReference type="NCBI Taxonomy" id="1458358"/>
    <lineage>
        <taxon>Bacteria</taxon>
        <taxon>Pseudomonadati</taxon>
        <taxon>Campylobacterota</taxon>
        <taxon>Epsilonproteobacteria</taxon>
        <taxon>Campylobacterales</taxon>
        <taxon>Helicobacteraceae</taxon>
        <taxon>Helicobacter</taxon>
    </lineage>
</organism>
<protein>
    <submittedName>
        <fullName evidence="2">Uncharacterized protein</fullName>
    </submittedName>
</protein>
<sequence>MQEVLDTQASIMKFRLCNLCKEQSLAIALLLKALLRGEKAYPDLKVSLSPINIPQNKNTKKLKTSSSTKATISQANTDKQEEQTAQNETQSIPQIFPTLQIDS</sequence>
<comment type="caution">
    <text evidence="2">The sequence shown here is derived from an EMBL/GenBank/DDBJ whole genome shotgun (WGS) entry which is preliminary data.</text>
</comment>
<proteinExistence type="predicted"/>
<accession>A0A2W6N0A5</accession>
<dbReference type="AlphaFoldDB" id="A0A2W6N0A5"/>
<keyword evidence="3" id="KW-1185">Reference proteome</keyword>
<feature type="region of interest" description="Disordered" evidence="1">
    <location>
        <begin position="55"/>
        <end position="91"/>
    </location>
</feature>
<dbReference type="RefSeq" id="WP_111228898.1">
    <property type="nucleotide sequence ID" value="NZ_NBIU01000001.1"/>
</dbReference>
<feature type="compositionally biased region" description="Low complexity" evidence="1">
    <location>
        <begin position="64"/>
        <end position="73"/>
    </location>
</feature>
<evidence type="ECO:0000313" key="3">
    <source>
        <dbReference type="Proteomes" id="UP000249746"/>
    </source>
</evidence>
<evidence type="ECO:0000313" key="2">
    <source>
        <dbReference type="EMBL" id="PZT49148.1"/>
    </source>
</evidence>